<evidence type="ECO:0000259" key="5">
    <source>
        <dbReference type="Pfam" id="PF02826"/>
    </source>
</evidence>
<dbReference type="InterPro" id="IPR006140">
    <property type="entry name" value="D-isomer_DH_NAD-bd"/>
</dbReference>
<keyword evidence="7" id="KW-1185">Reference proteome</keyword>
<reference evidence="6 7" key="1">
    <citation type="journal article" date="2017" name="Nat. Commun.">
        <title>Genome assembly with in vitro proximity ligation data and whole-genome triplication in lettuce.</title>
        <authorList>
            <person name="Reyes-Chin-Wo S."/>
            <person name="Wang Z."/>
            <person name="Yang X."/>
            <person name="Kozik A."/>
            <person name="Arikit S."/>
            <person name="Song C."/>
            <person name="Xia L."/>
            <person name="Froenicke L."/>
            <person name="Lavelle D.O."/>
            <person name="Truco M.J."/>
            <person name="Xia R."/>
            <person name="Zhu S."/>
            <person name="Xu C."/>
            <person name="Xu H."/>
            <person name="Xu X."/>
            <person name="Cox K."/>
            <person name="Korf I."/>
            <person name="Meyers B.C."/>
            <person name="Michelmore R.W."/>
        </authorList>
    </citation>
    <scope>NUCLEOTIDE SEQUENCE [LARGE SCALE GENOMIC DNA]</scope>
    <source>
        <strain evidence="7">cv. Salinas</strain>
        <tissue evidence="6">Seedlings</tissue>
    </source>
</reference>
<feature type="domain" description="D-isomer specific 2-hydroxyacid dehydrogenase catalytic" evidence="4">
    <location>
        <begin position="335"/>
        <end position="606"/>
    </location>
</feature>
<evidence type="ECO:0000313" key="7">
    <source>
        <dbReference type="Proteomes" id="UP000235145"/>
    </source>
</evidence>
<dbReference type="Gene3D" id="3.40.50.720">
    <property type="entry name" value="NAD(P)-binding Rossmann-like Domain"/>
    <property type="match status" value="4"/>
</dbReference>
<dbReference type="PANTHER" id="PTHR10996">
    <property type="entry name" value="2-HYDROXYACID DEHYDROGENASE-RELATED"/>
    <property type="match status" value="1"/>
</dbReference>
<dbReference type="Pfam" id="PF00389">
    <property type="entry name" value="2-Hacid_dh"/>
    <property type="match status" value="2"/>
</dbReference>
<dbReference type="GO" id="GO:0051287">
    <property type="term" value="F:NAD binding"/>
    <property type="evidence" value="ECO:0007669"/>
    <property type="project" value="InterPro"/>
</dbReference>
<keyword evidence="2" id="KW-0560">Oxidoreductase</keyword>
<evidence type="ECO:0000259" key="4">
    <source>
        <dbReference type="Pfam" id="PF00389"/>
    </source>
</evidence>
<dbReference type="InterPro" id="IPR029752">
    <property type="entry name" value="D-isomer_DH_CS1"/>
</dbReference>
<evidence type="ECO:0000256" key="3">
    <source>
        <dbReference type="ARBA" id="ARBA00023027"/>
    </source>
</evidence>
<proteinExistence type="predicted"/>
<dbReference type="GO" id="GO:0030267">
    <property type="term" value="F:glyoxylate reductase (NADPH) activity"/>
    <property type="evidence" value="ECO:0000318"/>
    <property type="project" value="GO_Central"/>
</dbReference>
<dbReference type="InterPro" id="IPR050223">
    <property type="entry name" value="D-isomer_2-hydroxyacid_DH"/>
</dbReference>
<dbReference type="CDD" id="cd12156">
    <property type="entry name" value="HPPR"/>
    <property type="match status" value="2"/>
</dbReference>
<feature type="domain" description="D-isomer specific 2-hydroxyacid dehydrogenase catalytic" evidence="4">
    <location>
        <begin position="9"/>
        <end position="312"/>
    </location>
</feature>
<dbReference type="FunFam" id="3.40.50.720:FF:000213">
    <property type="entry name" value="Putative 2-hydroxyacid dehydrogenase"/>
    <property type="match status" value="2"/>
</dbReference>
<dbReference type="SUPFAM" id="SSF51735">
    <property type="entry name" value="NAD(P)-binding Rossmann-fold domains"/>
    <property type="match status" value="2"/>
</dbReference>
<dbReference type="PANTHER" id="PTHR10996:SF178">
    <property type="entry name" value="2-HYDROXYACID DEHYDROGENASE YGL185C-RELATED"/>
    <property type="match status" value="1"/>
</dbReference>
<feature type="domain" description="D-isomer specific 2-hydroxyacid dehydrogenase NAD-binding" evidence="5">
    <location>
        <begin position="403"/>
        <end position="575"/>
    </location>
</feature>
<dbReference type="SUPFAM" id="SSF52283">
    <property type="entry name" value="Formate/glycerate dehydrogenase catalytic domain-like"/>
    <property type="match status" value="2"/>
</dbReference>
<dbReference type="Proteomes" id="UP000235145">
    <property type="component" value="Unassembled WGS sequence"/>
</dbReference>
<dbReference type="Pfam" id="PF02826">
    <property type="entry name" value="2-Hacid_dh_C"/>
    <property type="match status" value="2"/>
</dbReference>
<evidence type="ECO:0000256" key="2">
    <source>
        <dbReference type="ARBA" id="ARBA00023002"/>
    </source>
</evidence>
<dbReference type="GO" id="GO:0016618">
    <property type="term" value="F:hydroxypyruvate reductase [NAD(P)H] activity"/>
    <property type="evidence" value="ECO:0000318"/>
    <property type="project" value="GO_Central"/>
</dbReference>
<accession>A0A9R1VNY3</accession>
<dbReference type="InterPro" id="IPR036291">
    <property type="entry name" value="NAD(P)-bd_dom_sf"/>
</dbReference>
<comment type="caution">
    <text evidence="6">The sequence shown here is derived from an EMBL/GenBank/DDBJ whole genome shotgun (WGS) entry which is preliminary data.</text>
</comment>
<dbReference type="InterPro" id="IPR006139">
    <property type="entry name" value="D-isomer_2_OHA_DH_cat_dom"/>
</dbReference>
<dbReference type="EMBL" id="NBSK02000005">
    <property type="protein sequence ID" value="KAJ0208305.1"/>
    <property type="molecule type" value="Genomic_DNA"/>
</dbReference>
<evidence type="ECO:0000313" key="6">
    <source>
        <dbReference type="EMBL" id="KAJ0208305.1"/>
    </source>
</evidence>
<sequence>MEAIGVLMTYPMSSYLEQELDKRFNLFRLWNLPQKNDFFKENSGSIRAVVGNANAGADRELIDSLPALEIVSNFSVGLDKVDLGHCKQKGIRVTNTPDVLTEDVADLAIGLMLATLRGICECDRYVRAGLWKKGDFKLTTKFSGKKVGIIGLGRIGTAIAKRAEAFNCPISYYSRSQKPETNYIYFPSVVELASHCDILVVACALTAETRHIINRQVIDALGPKGFLINIGRGPHIDEHELVSALVERRIAGAGLDVFEKEPHVPEELFGLDNVVLLPHVASGTVETRNAMADLVVGNLEAHFSKKPLLTPVELDKRFNLFRLWNFPQKNDFFKDNSGSIRAVVANVNVGANRELIDSLPALEIVSCYSVGLDKVDLRHCKQKGIRVTNTPDVLTDDAADLAIGLMLTTLRGISECDRYVRGGLWKKGDFKLTTKFSGKKVGIIGLGRIGTAIAKRAEAFNCPISYYSRSQKPESKYKYFPSVVELASDCDILVVACALTEETRHIINRQVIDALGPKGFLINIGRGPHIDEPELVSALVERRIAGAGLDVYENEPHVPEELFGLDNVVLVPHIGSGTVETRIVMADLVVGNLEAHFSNNPLLTPVV</sequence>
<keyword evidence="3" id="KW-0520">NAD</keyword>
<feature type="domain" description="D-isomer specific 2-hydroxyacid dehydrogenase NAD-binding" evidence="5">
    <location>
        <begin position="109"/>
        <end position="281"/>
    </location>
</feature>
<protein>
    <recommendedName>
        <fullName evidence="8">Glyoxylate reductase</fullName>
    </recommendedName>
</protein>
<dbReference type="GO" id="GO:0005829">
    <property type="term" value="C:cytosol"/>
    <property type="evidence" value="ECO:0000318"/>
    <property type="project" value="GO_Central"/>
</dbReference>
<gene>
    <name evidence="6" type="ORF">LSAT_V11C500276660</name>
</gene>
<organism evidence="6 7">
    <name type="scientific">Lactuca sativa</name>
    <name type="common">Garden lettuce</name>
    <dbReference type="NCBI Taxonomy" id="4236"/>
    <lineage>
        <taxon>Eukaryota</taxon>
        <taxon>Viridiplantae</taxon>
        <taxon>Streptophyta</taxon>
        <taxon>Embryophyta</taxon>
        <taxon>Tracheophyta</taxon>
        <taxon>Spermatophyta</taxon>
        <taxon>Magnoliopsida</taxon>
        <taxon>eudicotyledons</taxon>
        <taxon>Gunneridae</taxon>
        <taxon>Pentapetalae</taxon>
        <taxon>asterids</taxon>
        <taxon>campanulids</taxon>
        <taxon>Asterales</taxon>
        <taxon>Asteraceae</taxon>
        <taxon>Cichorioideae</taxon>
        <taxon>Cichorieae</taxon>
        <taxon>Lactucinae</taxon>
        <taxon>Lactuca</taxon>
    </lineage>
</organism>
<dbReference type="AlphaFoldDB" id="A0A9R1VNY3"/>
<name>A0A9R1VNY3_LACSA</name>
<evidence type="ECO:0000256" key="1">
    <source>
        <dbReference type="ARBA" id="ARBA00022857"/>
    </source>
</evidence>
<evidence type="ECO:0008006" key="8">
    <source>
        <dbReference type="Google" id="ProtNLM"/>
    </source>
</evidence>
<keyword evidence="1" id="KW-0521">NADP</keyword>
<dbReference type="PROSITE" id="PS00065">
    <property type="entry name" value="D_2_HYDROXYACID_DH_1"/>
    <property type="match status" value="2"/>
</dbReference>